<reference evidence="2" key="1">
    <citation type="submission" date="2016-10" db="EMBL/GenBank/DDBJ databases">
        <title>Sequence of Gallionella enrichment culture.</title>
        <authorList>
            <person name="Poehlein A."/>
            <person name="Muehling M."/>
            <person name="Daniel R."/>
        </authorList>
    </citation>
    <scope>NUCLEOTIDE SEQUENCE</scope>
</reference>
<keyword evidence="1" id="KW-1133">Transmembrane helix</keyword>
<sequence>MPSADLVYLAHDPNLRVVAFLLGWTAAVIVGALLALVLNGR</sequence>
<organism evidence="2">
    <name type="scientific">mine drainage metagenome</name>
    <dbReference type="NCBI Taxonomy" id="410659"/>
    <lineage>
        <taxon>unclassified sequences</taxon>
        <taxon>metagenomes</taxon>
        <taxon>ecological metagenomes</taxon>
    </lineage>
</organism>
<keyword evidence="1" id="KW-0812">Transmembrane</keyword>
<comment type="caution">
    <text evidence="2">The sequence shown here is derived from an EMBL/GenBank/DDBJ whole genome shotgun (WGS) entry which is preliminary data.</text>
</comment>
<evidence type="ECO:0000256" key="1">
    <source>
        <dbReference type="SAM" id="Phobius"/>
    </source>
</evidence>
<dbReference type="EMBL" id="MLJW01000213">
    <property type="protein sequence ID" value="OIQ93163.1"/>
    <property type="molecule type" value="Genomic_DNA"/>
</dbReference>
<dbReference type="AlphaFoldDB" id="A0A1J5RUM1"/>
<protein>
    <submittedName>
        <fullName evidence="2">Uncharacterized protein</fullName>
    </submittedName>
</protein>
<proteinExistence type="predicted"/>
<keyword evidence="1" id="KW-0472">Membrane</keyword>
<name>A0A1J5RUM1_9ZZZZ</name>
<feature type="transmembrane region" description="Helical" evidence="1">
    <location>
        <begin position="17"/>
        <end position="38"/>
    </location>
</feature>
<accession>A0A1J5RUM1</accession>
<evidence type="ECO:0000313" key="2">
    <source>
        <dbReference type="EMBL" id="OIQ93163.1"/>
    </source>
</evidence>
<gene>
    <name evidence="2" type="ORF">GALL_248690</name>
</gene>